<keyword evidence="5" id="KW-0378">Hydrolase</keyword>
<evidence type="ECO:0000256" key="7">
    <source>
        <dbReference type="ARBA" id="ARBA00022840"/>
    </source>
</evidence>
<evidence type="ECO:0000256" key="4">
    <source>
        <dbReference type="ARBA" id="ARBA00022741"/>
    </source>
</evidence>
<dbReference type="Proteomes" id="UP000502006">
    <property type="component" value="Chromosome"/>
</dbReference>
<keyword evidence="4" id="KW-0547">Nucleotide-binding</keyword>
<keyword evidence="9" id="KW-0413">Isomerase</keyword>
<evidence type="ECO:0000259" key="12">
    <source>
        <dbReference type="PROSITE" id="PS51199"/>
    </source>
</evidence>
<sequence length="470" mass="51086">MTSDAMGFVPPHNFEAEQSVLGGLMLRADSFHDLGLSERDFYSRPHQIIFGAISQLIAAKQPIDIMTVQHRIEQDGELDVAGGFAYLVEIAKNTPSAANIVTYGGMVRSAAERRFAVAKLHDCIAAMMEPGFSNTDERFAAMGSLLSEVDAKRSGGVTGIAVHASEIVRDWCDELDRRASRRPGEMTGYATGIASLDELLYPGGISPTALVCIGARPKMGKTTLMASLCNHTSLVKKLPVVGFSLEMTRGELFEVMVSQASGVSGKHLKSMSDQCKMDKAYAVAAELGNSKLHIADLPGLTVHQVVRESRRLKRQFGQLGLIAVDYLTLMTADKAERNDLAYGAITKALKMLAKEMGCPVILLTQLNRGLEQRADKRPVPSDSRDTGQIEQDCDVWIGCYRDEVYNEASPMAGVMELLVRLNRGGKTGTAYCQFHDGVISNIDQQEVARMAHAAEVERSKSKPAKGGWDG</sequence>
<protein>
    <recommendedName>
        <fullName evidence="10">DNA 5'-3' helicase</fullName>
        <ecNumber evidence="10">5.6.2.3</ecNumber>
    </recommendedName>
</protein>
<evidence type="ECO:0000256" key="5">
    <source>
        <dbReference type="ARBA" id="ARBA00022801"/>
    </source>
</evidence>
<dbReference type="PANTHER" id="PTHR30153:SF2">
    <property type="entry name" value="REPLICATIVE DNA HELICASE"/>
    <property type="match status" value="1"/>
</dbReference>
<dbReference type="InterPro" id="IPR016136">
    <property type="entry name" value="DNA_helicase_N/primase_C"/>
</dbReference>
<keyword evidence="2" id="KW-0639">Primosome</keyword>
<dbReference type="AlphaFoldDB" id="A0AAE7DQP6"/>
<evidence type="ECO:0000256" key="3">
    <source>
        <dbReference type="ARBA" id="ARBA00022705"/>
    </source>
</evidence>
<dbReference type="GO" id="GO:1990077">
    <property type="term" value="C:primosome complex"/>
    <property type="evidence" value="ECO:0007669"/>
    <property type="project" value="UniProtKB-KW"/>
</dbReference>
<dbReference type="GO" id="GO:0016787">
    <property type="term" value="F:hydrolase activity"/>
    <property type="evidence" value="ECO:0007669"/>
    <property type="project" value="UniProtKB-KW"/>
</dbReference>
<keyword evidence="8" id="KW-0238">DNA-binding</keyword>
<organism evidence="13 14">
    <name type="scientific">Aeromonas media</name>
    <dbReference type="NCBI Taxonomy" id="651"/>
    <lineage>
        <taxon>Bacteria</taxon>
        <taxon>Pseudomonadati</taxon>
        <taxon>Pseudomonadota</taxon>
        <taxon>Gammaproteobacteria</taxon>
        <taxon>Aeromonadales</taxon>
        <taxon>Aeromonadaceae</taxon>
        <taxon>Aeromonas</taxon>
    </lineage>
</organism>
<comment type="catalytic activity">
    <reaction evidence="11">
        <text>ATP + H2O = ADP + phosphate + H(+)</text>
        <dbReference type="Rhea" id="RHEA:13065"/>
        <dbReference type="ChEBI" id="CHEBI:15377"/>
        <dbReference type="ChEBI" id="CHEBI:15378"/>
        <dbReference type="ChEBI" id="CHEBI:30616"/>
        <dbReference type="ChEBI" id="CHEBI:43474"/>
        <dbReference type="ChEBI" id="CHEBI:456216"/>
        <dbReference type="EC" id="5.6.2.3"/>
    </reaction>
</comment>
<dbReference type="GO" id="GO:0005829">
    <property type="term" value="C:cytosol"/>
    <property type="evidence" value="ECO:0007669"/>
    <property type="project" value="TreeGrafter"/>
</dbReference>
<evidence type="ECO:0000256" key="11">
    <source>
        <dbReference type="ARBA" id="ARBA00048954"/>
    </source>
</evidence>
<keyword evidence="7" id="KW-0067">ATP-binding</keyword>
<accession>A0AAE7DQP6</accession>
<evidence type="ECO:0000256" key="1">
    <source>
        <dbReference type="ARBA" id="ARBA00008428"/>
    </source>
</evidence>
<dbReference type="GO" id="GO:0003677">
    <property type="term" value="F:DNA binding"/>
    <property type="evidence" value="ECO:0007669"/>
    <property type="project" value="UniProtKB-KW"/>
</dbReference>
<dbReference type="SUPFAM" id="SSF48024">
    <property type="entry name" value="N-terminal domain of DnaB helicase"/>
    <property type="match status" value="1"/>
</dbReference>
<dbReference type="GO" id="GO:0006269">
    <property type="term" value="P:DNA replication, synthesis of primer"/>
    <property type="evidence" value="ECO:0007669"/>
    <property type="project" value="UniProtKB-KW"/>
</dbReference>
<proteinExistence type="inferred from homology"/>
<evidence type="ECO:0000256" key="10">
    <source>
        <dbReference type="ARBA" id="ARBA00044969"/>
    </source>
</evidence>
<evidence type="ECO:0000256" key="9">
    <source>
        <dbReference type="ARBA" id="ARBA00023235"/>
    </source>
</evidence>
<dbReference type="PROSITE" id="PS51199">
    <property type="entry name" value="SF4_HELICASE"/>
    <property type="match status" value="1"/>
</dbReference>
<evidence type="ECO:0000256" key="2">
    <source>
        <dbReference type="ARBA" id="ARBA00022515"/>
    </source>
</evidence>
<dbReference type="EMBL" id="CP038444">
    <property type="protein sequence ID" value="QJT31080.1"/>
    <property type="molecule type" value="Genomic_DNA"/>
</dbReference>
<reference evidence="13 14" key="1">
    <citation type="submission" date="2019-03" db="EMBL/GenBank/DDBJ databases">
        <title>Novel transposon Tn6433 accelerates the dissemination of tet(E) in Aeromonas from aerobic biofilm under oxytetracycline stress.</title>
        <authorList>
            <person name="Shi Y."/>
            <person name="Tian Z."/>
            <person name="Zhang Y."/>
            <person name="Zhang H."/>
            <person name="Yang M."/>
        </authorList>
    </citation>
    <scope>NUCLEOTIDE SEQUENCE [LARGE SCALE GENOMIC DNA]</scope>
    <source>
        <strain evidence="13 14">T5-8</strain>
    </source>
</reference>
<dbReference type="Pfam" id="PF03796">
    <property type="entry name" value="DnaB_C"/>
    <property type="match status" value="1"/>
</dbReference>
<dbReference type="CDD" id="cd00984">
    <property type="entry name" value="DnaB_C"/>
    <property type="match status" value="1"/>
</dbReference>
<feature type="domain" description="SF4 helicase" evidence="12">
    <location>
        <begin position="182"/>
        <end position="448"/>
    </location>
</feature>
<dbReference type="RefSeq" id="WP_043163247.1">
    <property type="nucleotide sequence ID" value="NZ_CP038444.1"/>
</dbReference>
<gene>
    <name evidence="13" type="ORF">E4186_13485</name>
</gene>
<name>A0AAE7DQP6_AERME</name>
<dbReference type="Pfam" id="PF00772">
    <property type="entry name" value="DnaB"/>
    <property type="match status" value="1"/>
</dbReference>
<evidence type="ECO:0000313" key="13">
    <source>
        <dbReference type="EMBL" id="QJT31080.1"/>
    </source>
</evidence>
<dbReference type="SUPFAM" id="SSF52540">
    <property type="entry name" value="P-loop containing nucleoside triphosphate hydrolases"/>
    <property type="match status" value="1"/>
</dbReference>
<dbReference type="GO" id="GO:0005524">
    <property type="term" value="F:ATP binding"/>
    <property type="evidence" value="ECO:0007669"/>
    <property type="project" value="UniProtKB-KW"/>
</dbReference>
<dbReference type="InterPro" id="IPR036185">
    <property type="entry name" value="DNA_heli_DnaB-like_N_sf"/>
</dbReference>
<dbReference type="PANTHER" id="PTHR30153">
    <property type="entry name" value="REPLICATIVE DNA HELICASE DNAB"/>
    <property type="match status" value="1"/>
</dbReference>
<dbReference type="GO" id="GO:0043139">
    <property type="term" value="F:5'-3' DNA helicase activity"/>
    <property type="evidence" value="ECO:0007669"/>
    <property type="project" value="UniProtKB-EC"/>
</dbReference>
<dbReference type="InterPro" id="IPR027417">
    <property type="entry name" value="P-loop_NTPase"/>
</dbReference>
<dbReference type="Gene3D" id="3.40.50.300">
    <property type="entry name" value="P-loop containing nucleotide triphosphate hydrolases"/>
    <property type="match status" value="1"/>
</dbReference>
<dbReference type="InterPro" id="IPR007693">
    <property type="entry name" value="DNA_helicase_DnaB-like_N"/>
</dbReference>
<dbReference type="EC" id="5.6.2.3" evidence="10"/>
<evidence type="ECO:0000256" key="8">
    <source>
        <dbReference type="ARBA" id="ARBA00023125"/>
    </source>
</evidence>
<evidence type="ECO:0000256" key="6">
    <source>
        <dbReference type="ARBA" id="ARBA00022806"/>
    </source>
</evidence>
<keyword evidence="3" id="KW-0235">DNA replication</keyword>
<evidence type="ECO:0000313" key="14">
    <source>
        <dbReference type="Proteomes" id="UP000502006"/>
    </source>
</evidence>
<comment type="similarity">
    <text evidence="1">Belongs to the helicase family. DnaB subfamily.</text>
</comment>
<keyword evidence="6 13" id="KW-0347">Helicase</keyword>
<dbReference type="Gene3D" id="1.10.860.10">
    <property type="entry name" value="DNAb Helicase, Chain A"/>
    <property type="match status" value="1"/>
</dbReference>
<dbReference type="InterPro" id="IPR007694">
    <property type="entry name" value="DNA_helicase_DnaB-like_C"/>
</dbReference>